<protein>
    <submittedName>
        <fullName evidence="2">Uncharacterized protein</fullName>
    </submittedName>
</protein>
<sequence>MLRTLSNGTAQHLIPNVPPRDKQHPNIMLPNQQKQFQQCLRPNTMLPNQQKPFQQCLSELSSSNASNTKQRNCHGRRFGFEYKGNLEDLEYSDDIYRVVAGFANLRLMSSEPKPCILRTITSPISLSTAGLLGSNVSRMARPLVLYGIEPSRSQYNWKFDAANGLAISSESSKAICTLRSWLESLLRLPCGATSGGD</sequence>
<gene>
    <name evidence="2" type="ORF">FF38_08841</name>
</gene>
<evidence type="ECO:0000313" key="3">
    <source>
        <dbReference type="Proteomes" id="UP000037069"/>
    </source>
</evidence>
<evidence type="ECO:0000256" key="1">
    <source>
        <dbReference type="SAM" id="MobiDB-lite"/>
    </source>
</evidence>
<comment type="caution">
    <text evidence="2">The sequence shown here is derived from an EMBL/GenBank/DDBJ whole genome shotgun (WGS) entry which is preliminary data.</text>
</comment>
<dbReference type="Proteomes" id="UP000037069">
    <property type="component" value="Unassembled WGS sequence"/>
</dbReference>
<name>A0A0L0CFH4_LUCCU</name>
<dbReference type="EMBL" id="JRES01000470">
    <property type="protein sequence ID" value="KNC30991.1"/>
    <property type="molecule type" value="Genomic_DNA"/>
</dbReference>
<evidence type="ECO:0000313" key="2">
    <source>
        <dbReference type="EMBL" id="KNC30991.1"/>
    </source>
</evidence>
<feature type="compositionally biased region" description="Polar residues" evidence="1">
    <location>
        <begin position="1"/>
        <end position="10"/>
    </location>
</feature>
<dbReference type="AlphaFoldDB" id="A0A0L0CFH4"/>
<proteinExistence type="predicted"/>
<organism evidence="2 3">
    <name type="scientific">Lucilia cuprina</name>
    <name type="common">Green bottle fly</name>
    <name type="synonym">Australian sheep blowfly</name>
    <dbReference type="NCBI Taxonomy" id="7375"/>
    <lineage>
        <taxon>Eukaryota</taxon>
        <taxon>Metazoa</taxon>
        <taxon>Ecdysozoa</taxon>
        <taxon>Arthropoda</taxon>
        <taxon>Hexapoda</taxon>
        <taxon>Insecta</taxon>
        <taxon>Pterygota</taxon>
        <taxon>Neoptera</taxon>
        <taxon>Endopterygota</taxon>
        <taxon>Diptera</taxon>
        <taxon>Brachycera</taxon>
        <taxon>Muscomorpha</taxon>
        <taxon>Oestroidea</taxon>
        <taxon>Calliphoridae</taxon>
        <taxon>Luciliinae</taxon>
        <taxon>Lucilia</taxon>
    </lineage>
</organism>
<accession>A0A0L0CFH4</accession>
<reference evidence="2 3" key="1">
    <citation type="journal article" date="2015" name="Nat. Commun.">
        <title>Lucilia cuprina genome unlocks parasitic fly biology to underpin future interventions.</title>
        <authorList>
            <person name="Anstead C.A."/>
            <person name="Korhonen P.K."/>
            <person name="Young N.D."/>
            <person name="Hall R.S."/>
            <person name="Jex A.R."/>
            <person name="Murali S.C."/>
            <person name="Hughes D.S."/>
            <person name="Lee S.F."/>
            <person name="Perry T."/>
            <person name="Stroehlein A.J."/>
            <person name="Ansell B.R."/>
            <person name="Breugelmans B."/>
            <person name="Hofmann A."/>
            <person name="Qu J."/>
            <person name="Dugan S."/>
            <person name="Lee S.L."/>
            <person name="Chao H."/>
            <person name="Dinh H."/>
            <person name="Han Y."/>
            <person name="Doddapaneni H.V."/>
            <person name="Worley K.C."/>
            <person name="Muzny D.M."/>
            <person name="Ioannidis P."/>
            <person name="Waterhouse R.M."/>
            <person name="Zdobnov E.M."/>
            <person name="James P.J."/>
            <person name="Bagnall N.H."/>
            <person name="Kotze A.C."/>
            <person name="Gibbs R.A."/>
            <person name="Richards S."/>
            <person name="Batterham P."/>
            <person name="Gasser R.B."/>
        </authorList>
    </citation>
    <scope>NUCLEOTIDE SEQUENCE [LARGE SCALE GENOMIC DNA]</scope>
    <source>
        <strain evidence="2 3">LS</strain>
        <tissue evidence="2">Full body</tissue>
    </source>
</reference>
<feature type="region of interest" description="Disordered" evidence="1">
    <location>
        <begin position="1"/>
        <end position="22"/>
    </location>
</feature>
<keyword evidence="3" id="KW-1185">Reference proteome</keyword>